<gene>
    <name evidence="2" type="primary">cybip</name>
</gene>
<sequence length="143" mass="15651">MIHKLVLILSVVATASAFLPIPPPADPIDCPNKYTYSFSGYSICLSPDKYEANDLASAQTYCKSIGSSLCSLGQMANAWRHNYYDGRWGMYNVKGRDARVSSCGTYTKSSGECYTTTTVIIIPVNIIPNTPRPNAQQKAYCCS</sequence>
<feature type="signal peptide" evidence="1">
    <location>
        <begin position="1"/>
        <end position="17"/>
    </location>
</feature>
<protein>
    <submittedName>
        <fullName evidence="2">Cyclin B binding protein</fullName>
    </submittedName>
</protein>
<keyword evidence="2" id="KW-0195">Cyclin</keyword>
<dbReference type="Gene3D" id="3.10.100.10">
    <property type="entry name" value="Mannose-Binding Protein A, subunit A"/>
    <property type="match status" value="1"/>
</dbReference>
<reference evidence="2" key="1">
    <citation type="submission" date="2002-10" db="EMBL/GenBank/DDBJ databases">
        <title>Cybip, a starfish cyclin B-binding protein, is involved in meiotic M-phase exit.</title>
        <authorList>
            <person name="Offner N."/>
            <person name="Derancourt J."/>
            <person name="Lozano J.C."/>
            <person name="Schatt P."/>
            <person name="Picard A."/>
            <person name="Peaucellier G."/>
        </authorList>
    </citation>
    <scope>NUCLEOTIDE SEQUENCE</scope>
    <source>
        <tissue evidence="2">Gonad</tissue>
    </source>
</reference>
<dbReference type="InterPro" id="IPR016186">
    <property type="entry name" value="C-type_lectin-like/link_sf"/>
</dbReference>
<evidence type="ECO:0000256" key="1">
    <source>
        <dbReference type="SAM" id="SignalP"/>
    </source>
</evidence>
<accession>Q8IFT9</accession>
<proteinExistence type="predicted"/>
<keyword evidence="1" id="KW-0732">Signal</keyword>
<feature type="chain" id="PRO_5004311118" evidence="1">
    <location>
        <begin position="18"/>
        <end position="143"/>
    </location>
</feature>
<evidence type="ECO:0000313" key="2">
    <source>
        <dbReference type="EMBL" id="CAD55603.1"/>
    </source>
</evidence>
<name>Q8IFT9_MARGL</name>
<organism evidence="2">
    <name type="scientific">Marthasterias glacialis</name>
    <name type="common">Spiny starfish</name>
    <dbReference type="NCBI Taxonomy" id="7609"/>
    <lineage>
        <taxon>Eukaryota</taxon>
        <taxon>Metazoa</taxon>
        <taxon>Echinodermata</taxon>
        <taxon>Eleutherozoa</taxon>
        <taxon>Asterozoa</taxon>
        <taxon>Asteroidea</taxon>
        <taxon>Forcipulatacea</taxon>
        <taxon>Forcipulatida</taxon>
        <taxon>Asteriidae</taxon>
        <taxon>Marthasterias</taxon>
    </lineage>
</organism>
<dbReference type="EMBL" id="AJ512967">
    <property type="protein sequence ID" value="CAD55603.1"/>
    <property type="molecule type" value="Genomic_DNA"/>
</dbReference>
<dbReference type="AlphaFoldDB" id="Q8IFT9"/>